<dbReference type="STRING" id="838561.P344_02900"/>
<accession>W0GQU5</accession>
<dbReference type="AlphaFoldDB" id="W0GQU5"/>
<evidence type="ECO:0000313" key="2">
    <source>
        <dbReference type="Proteomes" id="UP000019260"/>
    </source>
</evidence>
<dbReference type="KEGG" id="smir:SMM_0488"/>
<dbReference type="PATRIC" id="fig|838561.3.peg.563"/>
<dbReference type="EMBL" id="CP006720">
    <property type="protein sequence ID" value="AHI57924.1"/>
    <property type="molecule type" value="Genomic_DNA"/>
</dbReference>
<dbReference type="Proteomes" id="UP000019260">
    <property type="component" value="Chromosome"/>
</dbReference>
<dbReference type="RefSeq" id="WP_148552295.1">
    <property type="nucleotide sequence ID" value="NZ_CP002082.1"/>
</dbReference>
<sequence length="98" mass="11649">MENTEKFRRQTADYIIKMIRLKTIDFKLANPNISEVDVANYFLKVILADKKVIDVSDSAYYIFNIKMNRIIEFMNNEKIINQDVKLDDFKDMFTNKKG</sequence>
<name>W0GQU5_9MOLU</name>
<protein>
    <submittedName>
        <fullName evidence="1">Uncharacterized protein</fullName>
    </submittedName>
</protein>
<organism evidence="1 2">
    <name type="scientific">Spiroplasma mirum ATCC 29335</name>
    <dbReference type="NCBI Taxonomy" id="838561"/>
    <lineage>
        <taxon>Bacteria</taxon>
        <taxon>Bacillati</taxon>
        <taxon>Mycoplasmatota</taxon>
        <taxon>Mollicutes</taxon>
        <taxon>Entomoplasmatales</taxon>
        <taxon>Spiroplasmataceae</taxon>
        <taxon>Spiroplasma</taxon>
    </lineage>
</organism>
<evidence type="ECO:0000313" key="1">
    <source>
        <dbReference type="EMBL" id="AHI57924.1"/>
    </source>
</evidence>
<dbReference type="HOGENOM" id="CLU_182332_0_0_14"/>
<reference evidence="1 2" key="1">
    <citation type="submission" date="2013-09" db="EMBL/GenBank/DDBJ databases">
        <title>Complete genome sequence of Spiroplasma mirum suckling mouse cataract agent.</title>
        <authorList>
            <person name="Landry C.A."/>
            <person name="Bastian F.O."/>
            <person name="Thune R.L."/>
        </authorList>
    </citation>
    <scope>NUCLEOTIDE SEQUENCE [LARGE SCALE GENOMIC DNA]</scope>
    <source>
        <strain evidence="1 2">SMCA</strain>
    </source>
</reference>
<dbReference type="KEGG" id="smia:P344_02900"/>
<gene>
    <name evidence="1" type="ORF">P344_02900</name>
</gene>
<proteinExistence type="predicted"/>
<dbReference type="OrthoDB" id="390052at2"/>
<keyword evidence="2" id="KW-1185">Reference proteome</keyword>